<keyword evidence="1" id="KW-1133">Transmembrane helix</keyword>
<keyword evidence="1" id="KW-0472">Membrane</keyword>
<comment type="caution">
    <text evidence="3">The sequence shown here is derived from an EMBL/GenBank/DDBJ whole genome shotgun (WGS) entry which is preliminary data.</text>
</comment>
<feature type="transmembrane region" description="Helical" evidence="1">
    <location>
        <begin position="97"/>
        <end position="118"/>
    </location>
</feature>
<dbReference type="EMBL" id="JAINUF010000012">
    <property type="protein sequence ID" value="KAJ8345354.1"/>
    <property type="molecule type" value="Genomic_DNA"/>
</dbReference>
<evidence type="ECO:0000256" key="1">
    <source>
        <dbReference type="SAM" id="Phobius"/>
    </source>
</evidence>
<dbReference type="Proteomes" id="UP001152622">
    <property type="component" value="Chromosome 12"/>
</dbReference>
<evidence type="ECO:0000313" key="3">
    <source>
        <dbReference type="EMBL" id="KAJ8345354.1"/>
    </source>
</evidence>
<reference evidence="3" key="1">
    <citation type="journal article" date="2023" name="Science">
        <title>Genome structures resolve the early diversification of teleost fishes.</title>
        <authorList>
            <person name="Parey E."/>
            <person name="Louis A."/>
            <person name="Montfort J."/>
            <person name="Bouchez O."/>
            <person name="Roques C."/>
            <person name="Iampietro C."/>
            <person name="Lluch J."/>
            <person name="Castinel A."/>
            <person name="Donnadieu C."/>
            <person name="Desvignes T."/>
            <person name="Floi Bucao C."/>
            <person name="Jouanno E."/>
            <person name="Wen M."/>
            <person name="Mejri S."/>
            <person name="Dirks R."/>
            <person name="Jansen H."/>
            <person name="Henkel C."/>
            <person name="Chen W.J."/>
            <person name="Zahm M."/>
            <person name="Cabau C."/>
            <person name="Klopp C."/>
            <person name="Thompson A.W."/>
            <person name="Robinson-Rechavi M."/>
            <person name="Braasch I."/>
            <person name="Lecointre G."/>
            <person name="Bobe J."/>
            <person name="Postlethwait J.H."/>
            <person name="Berthelot C."/>
            <person name="Roest Crollius H."/>
            <person name="Guiguen Y."/>
        </authorList>
    </citation>
    <scope>NUCLEOTIDE SEQUENCE</scope>
    <source>
        <strain evidence="3">WJC10195</strain>
    </source>
</reference>
<keyword evidence="1" id="KW-0812">Transmembrane</keyword>
<name>A0A9Q1EUL6_SYNKA</name>
<sequence length="144" mass="16308">MASSWEQLTLIIIYVQGAGCTVLEHKEFTSCENLRIPGGFKYSYEIPEVLQSEDWNSSRVLAYRQIGTDWMSSSEERWIHFIVKDAGNVTEKPSPTVTAVCIIIPLLFLSGIGLLFIWKMKWITFGRPCDRGAVQYTSGRAEPV</sequence>
<accession>A0A9Q1EUL6</accession>
<feature type="signal peptide" evidence="2">
    <location>
        <begin position="1"/>
        <end position="20"/>
    </location>
</feature>
<feature type="chain" id="PRO_5040452681" evidence="2">
    <location>
        <begin position="21"/>
        <end position="144"/>
    </location>
</feature>
<protein>
    <submittedName>
        <fullName evidence="3">Uncharacterized protein</fullName>
    </submittedName>
</protein>
<gene>
    <name evidence="3" type="ORF">SKAU_G00295470</name>
</gene>
<keyword evidence="4" id="KW-1185">Reference proteome</keyword>
<evidence type="ECO:0000313" key="4">
    <source>
        <dbReference type="Proteomes" id="UP001152622"/>
    </source>
</evidence>
<keyword evidence="2" id="KW-0732">Signal</keyword>
<dbReference type="AlphaFoldDB" id="A0A9Q1EUL6"/>
<evidence type="ECO:0000256" key="2">
    <source>
        <dbReference type="SAM" id="SignalP"/>
    </source>
</evidence>
<dbReference type="OrthoDB" id="10560741at2759"/>
<proteinExistence type="predicted"/>
<organism evidence="3 4">
    <name type="scientific">Synaphobranchus kaupii</name>
    <name type="common">Kaup's arrowtooth eel</name>
    <dbReference type="NCBI Taxonomy" id="118154"/>
    <lineage>
        <taxon>Eukaryota</taxon>
        <taxon>Metazoa</taxon>
        <taxon>Chordata</taxon>
        <taxon>Craniata</taxon>
        <taxon>Vertebrata</taxon>
        <taxon>Euteleostomi</taxon>
        <taxon>Actinopterygii</taxon>
        <taxon>Neopterygii</taxon>
        <taxon>Teleostei</taxon>
        <taxon>Anguilliformes</taxon>
        <taxon>Synaphobranchidae</taxon>
        <taxon>Synaphobranchus</taxon>
    </lineage>
</organism>